<accession>A0AAE1CZ87</accession>
<gene>
    <name evidence="1" type="ORF">RRG08_031331</name>
</gene>
<dbReference type="AlphaFoldDB" id="A0AAE1CZ87"/>
<comment type="caution">
    <text evidence="1">The sequence shown here is derived from an EMBL/GenBank/DDBJ whole genome shotgun (WGS) entry which is preliminary data.</text>
</comment>
<reference evidence="1" key="1">
    <citation type="journal article" date="2023" name="G3 (Bethesda)">
        <title>A reference genome for the long-term kleptoplast-retaining sea slug Elysia crispata morphotype clarki.</title>
        <authorList>
            <person name="Eastman K.E."/>
            <person name="Pendleton A.L."/>
            <person name="Shaikh M.A."/>
            <person name="Suttiyut T."/>
            <person name="Ogas R."/>
            <person name="Tomko P."/>
            <person name="Gavelis G."/>
            <person name="Widhalm J.R."/>
            <person name="Wisecaver J.H."/>
        </authorList>
    </citation>
    <scope>NUCLEOTIDE SEQUENCE</scope>
    <source>
        <strain evidence="1">ECLA1</strain>
    </source>
</reference>
<dbReference type="Proteomes" id="UP001283361">
    <property type="component" value="Unassembled WGS sequence"/>
</dbReference>
<evidence type="ECO:0000313" key="1">
    <source>
        <dbReference type="EMBL" id="KAK3746803.1"/>
    </source>
</evidence>
<organism evidence="1 2">
    <name type="scientific">Elysia crispata</name>
    <name type="common">lettuce slug</name>
    <dbReference type="NCBI Taxonomy" id="231223"/>
    <lineage>
        <taxon>Eukaryota</taxon>
        <taxon>Metazoa</taxon>
        <taxon>Spiralia</taxon>
        <taxon>Lophotrochozoa</taxon>
        <taxon>Mollusca</taxon>
        <taxon>Gastropoda</taxon>
        <taxon>Heterobranchia</taxon>
        <taxon>Euthyneura</taxon>
        <taxon>Panpulmonata</taxon>
        <taxon>Sacoglossa</taxon>
        <taxon>Placobranchoidea</taxon>
        <taxon>Plakobranchidae</taxon>
        <taxon>Elysia</taxon>
    </lineage>
</organism>
<evidence type="ECO:0000313" key="2">
    <source>
        <dbReference type="Proteomes" id="UP001283361"/>
    </source>
</evidence>
<keyword evidence="2" id="KW-1185">Reference proteome</keyword>
<protein>
    <submittedName>
        <fullName evidence="1">Uncharacterized protein</fullName>
    </submittedName>
</protein>
<sequence length="74" mass="8359">MKSRVEYPTQTATSRARFGTTLRTSPSHFLTRATVNDAKGESRPKATQYIGPTCMSRLLRCCIIRVLKTCLSHR</sequence>
<name>A0AAE1CZ87_9GAST</name>
<dbReference type="EMBL" id="JAWDGP010006115">
    <property type="protein sequence ID" value="KAK3746803.1"/>
    <property type="molecule type" value="Genomic_DNA"/>
</dbReference>
<proteinExistence type="predicted"/>